<dbReference type="EMBL" id="BRXY01000255">
    <property type="protein sequence ID" value="GMH81295.1"/>
    <property type="molecule type" value="Genomic_DNA"/>
</dbReference>
<comment type="caution">
    <text evidence="3">The sequence shown here is derived from an EMBL/GenBank/DDBJ whole genome shotgun (WGS) entry which is preliminary data.</text>
</comment>
<gene>
    <name evidence="3" type="ORF">TrST_g11805</name>
</gene>
<feature type="transmembrane region" description="Helical" evidence="2">
    <location>
        <begin position="217"/>
        <end position="235"/>
    </location>
</feature>
<evidence type="ECO:0000313" key="3">
    <source>
        <dbReference type="EMBL" id="GMH81295.1"/>
    </source>
</evidence>
<organism evidence="3 4">
    <name type="scientific">Triparma strigata</name>
    <dbReference type="NCBI Taxonomy" id="1606541"/>
    <lineage>
        <taxon>Eukaryota</taxon>
        <taxon>Sar</taxon>
        <taxon>Stramenopiles</taxon>
        <taxon>Ochrophyta</taxon>
        <taxon>Bolidophyceae</taxon>
        <taxon>Parmales</taxon>
        <taxon>Triparmaceae</taxon>
        <taxon>Triparma</taxon>
    </lineage>
</organism>
<sequence length="264" mass="28806">MPRGKQDDEVVAEEPYIKVSLYGKPSTASKILLHSGLTPAELSSCISQLFSSDLSKNGIDSVHGLYDTRGLFKPLSYFISNLDTSGDDDSESPTLSILPSSAAPKAPKKKKGTFDDPYVLVGASLAFVLAFAVGLIEALMGWIVAVPVRLFDVIIETPVKQLYRNGPSLFGWEGLSYPEICARITYHGDQVFWSKNLVECKKIFYAKEAAVLLIAKPIMYCGIFAIVISIAHSFVKASAKSKPDPDMVATFKAIKTLSKQMTKK</sequence>
<dbReference type="Proteomes" id="UP001165085">
    <property type="component" value="Unassembled WGS sequence"/>
</dbReference>
<keyword evidence="2" id="KW-0472">Membrane</keyword>
<keyword evidence="4" id="KW-1185">Reference proteome</keyword>
<feature type="region of interest" description="Disordered" evidence="1">
    <location>
        <begin position="85"/>
        <end position="111"/>
    </location>
</feature>
<name>A0A9W7B827_9STRA</name>
<keyword evidence="2" id="KW-0812">Transmembrane</keyword>
<dbReference type="AlphaFoldDB" id="A0A9W7B827"/>
<evidence type="ECO:0000313" key="4">
    <source>
        <dbReference type="Proteomes" id="UP001165085"/>
    </source>
</evidence>
<protein>
    <submittedName>
        <fullName evidence="3">Uncharacterized protein</fullName>
    </submittedName>
</protein>
<evidence type="ECO:0000256" key="1">
    <source>
        <dbReference type="SAM" id="MobiDB-lite"/>
    </source>
</evidence>
<reference evidence="4" key="1">
    <citation type="journal article" date="2023" name="Commun. Biol.">
        <title>Genome analysis of Parmales, the sister group of diatoms, reveals the evolutionary specialization of diatoms from phago-mixotrophs to photoautotrophs.</title>
        <authorList>
            <person name="Ban H."/>
            <person name="Sato S."/>
            <person name="Yoshikawa S."/>
            <person name="Yamada K."/>
            <person name="Nakamura Y."/>
            <person name="Ichinomiya M."/>
            <person name="Sato N."/>
            <person name="Blanc-Mathieu R."/>
            <person name="Endo H."/>
            <person name="Kuwata A."/>
            <person name="Ogata H."/>
        </authorList>
    </citation>
    <scope>NUCLEOTIDE SEQUENCE [LARGE SCALE GENOMIC DNA]</scope>
    <source>
        <strain evidence="4">NIES 3701</strain>
    </source>
</reference>
<evidence type="ECO:0000256" key="2">
    <source>
        <dbReference type="SAM" id="Phobius"/>
    </source>
</evidence>
<keyword evidence="2" id="KW-1133">Transmembrane helix</keyword>
<feature type="transmembrane region" description="Helical" evidence="2">
    <location>
        <begin position="118"/>
        <end position="143"/>
    </location>
</feature>
<dbReference type="OrthoDB" id="190738at2759"/>
<accession>A0A9W7B827</accession>
<proteinExistence type="predicted"/>